<reference evidence="2 3" key="1">
    <citation type="submission" date="2018-10" db="EMBL/GenBank/DDBJ databases">
        <title>Natrarchaeobius chitinivorans gen. nov., sp. nov., and Natrarchaeobius haloalkaliphilus sp. nov., alkaliphilic, chitin-utilizing haloarchaea from hypersaline alkaline lakes.</title>
        <authorList>
            <person name="Sorokin D.Y."/>
            <person name="Elcheninov A.G."/>
            <person name="Kostrikina N.A."/>
            <person name="Bale N.J."/>
            <person name="Sinninghe Damste J.S."/>
            <person name="Khijniak T.V."/>
            <person name="Kublanov I.V."/>
            <person name="Toshchakov S.V."/>
        </authorList>
    </citation>
    <scope>NUCLEOTIDE SEQUENCE [LARGE SCALE GENOMIC DNA]</scope>
    <source>
        <strain evidence="2 3">AArcht-Sl</strain>
    </source>
</reference>
<sequence>MPFEANAFIIAVPTDMNGDEPDMSAVRIARRTVAKYVPDRGILCVCSSTVYPDAADEIVRTSFERRSYVVGRFVAIDRHQYGEGRSACCHL</sequence>
<dbReference type="InterPro" id="IPR001732">
    <property type="entry name" value="UDP-Glc/GDP-Man_DH_N"/>
</dbReference>
<dbReference type="EMBL" id="REFY01000002">
    <property type="protein sequence ID" value="RQG91512.1"/>
    <property type="molecule type" value="Genomic_DNA"/>
</dbReference>
<dbReference type="RefSeq" id="WP_124177645.1">
    <property type="nucleotide sequence ID" value="NZ_REFY01000002.1"/>
</dbReference>
<dbReference type="OrthoDB" id="372050at2157"/>
<dbReference type="Pfam" id="PF03721">
    <property type="entry name" value="UDPG_MGDP_dh_N"/>
    <property type="match status" value="1"/>
</dbReference>
<proteinExistence type="predicted"/>
<gene>
    <name evidence="2" type="ORF">EA462_06000</name>
</gene>
<evidence type="ECO:0000313" key="2">
    <source>
        <dbReference type="EMBL" id="RQG91512.1"/>
    </source>
</evidence>
<organism evidence="2 3">
    <name type="scientific">Natrarchaeobius halalkaliphilus</name>
    <dbReference type="NCBI Taxonomy" id="1679091"/>
    <lineage>
        <taxon>Archaea</taxon>
        <taxon>Methanobacteriati</taxon>
        <taxon>Methanobacteriota</taxon>
        <taxon>Stenosarchaea group</taxon>
        <taxon>Halobacteria</taxon>
        <taxon>Halobacteriales</taxon>
        <taxon>Natrialbaceae</taxon>
        <taxon>Natrarchaeobius</taxon>
    </lineage>
</organism>
<dbReference type="GO" id="GO:0016616">
    <property type="term" value="F:oxidoreductase activity, acting on the CH-OH group of donors, NAD or NADP as acceptor"/>
    <property type="evidence" value="ECO:0007669"/>
    <property type="project" value="InterPro"/>
</dbReference>
<keyword evidence="3" id="KW-1185">Reference proteome</keyword>
<accession>A0A3N6N0R7</accession>
<dbReference type="AlphaFoldDB" id="A0A3N6N0R7"/>
<name>A0A3N6N0R7_9EURY</name>
<protein>
    <recommendedName>
        <fullName evidence="1">UDP-glucose/GDP-mannose dehydrogenase N-terminal domain-containing protein</fullName>
    </recommendedName>
</protein>
<dbReference type="InterPro" id="IPR036291">
    <property type="entry name" value="NAD(P)-bd_dom_sf"/>
</dbReference>
<evidence type="ECO:0000259" key="1">
    <source>
        <dbReference type="Pfam" id="PF03721"/>
    </source>
</evidence>
<dbReference type="SUPFAM" id="SSF51735">
    <property type="entry name" value="NAD(P)-binding Rossmann-fold domains"/>
    <property type="match status" value="1"/>
</dbReference>
<feature type="domain" description="UDP-glucose/GDP-mannose dehydrogenase N-terminal" evidence="1">
    <location>
        <begin position="3"/>
        <end position="67"/>
    </location>
</feature>
<comment type="caution">
    <text evidence="2">The sequence shown here is derived from an EMBL/GenBank/DDBJ whole genome shotgun (WGS) entry which is preliminary data.</text>
</comment>
<dbReference type="GO" id="GO:0051287">
    <property type="term" value="F:NAD binding"/>
    <property type="evidence" value="ECO:0007669"/>
    <property type="project" value="InterPro"/>
</dbReference>
<evidence type="ECO:0000313" key="3">
    <source>
        <dbReference type="Proteomes" id="UP000273828"/>
    </source>
</evidence>
<dbReference type="Gene3D" id="3.40.50.720">
    <property type="entry name" value="NAD(P)-binding Rossmann-like Domain"/>
    <property type="match status" value="1"/>
</dbReference>
<dbReference type="Proteomes" id="UP000273828">
    <property type="component" value="Unassembled WGS sequence"/>
</dbReference>